<organism evidence="1 2">
    <name type="scientific">Thelonectria olida</name>
    <dbReference type="NCBI Taxonomy" id="1576542"/>
    <lineage>
        <taxon>Eukaryota</taxon>
        <taxon>Fungi</taxon>
        <taxon>Dikarya</taxon>
        <taxon>Ascomycota</taxon>
        <taxon>Pezizomycotina</taxon>
        <taxon>Sordariomycetes</taxon>
        <taxon>Hypocreomycetidae</taxon>
        <taxon>Hypocreales</taxon>
        <taxon>Nectriaceae</taxon>
        <taxon>Thelonectria</taxon>
    </lineage>
</organism>
<evidence type="ECO:0000313" key="1">
    <source>
        <dbReference type="EMBL" id="KAH6867403.1"/>
    </source>
</evidence>
<comment type="caution">
    <text evidence="1">The sequence shown here is derived from an EMBL/GenBank/DDBJ whole genome shotgun (WGS) entry which is preliminary data.</text>
</comment>
<reference evidence="1 2" key="1">
    <citation type="journal article" date="2021" name="Nat. Commun.">
        <title>Genetic determinants of endophytism in the Arabidopsis root mycobiome.</title>
        <authorList>
            <person name="Mesny F."/>
            <person name="Miyauchi S."/>
            <person name="Thiergart T."/>
            <person name="Pickel B."/>
            <person name="Atanasova L."/>
            <person name="Karlsson M."/>
            <person name="Huettel B."/>
            <person name="Barry K.W."/>
            <person name="Haridas S."/>
            <person name="Chen C."/>
            <person name="Bauer D."/>
            <person name="Andreopoulos W."/>
            <person name="Pangilinan J."/>
            <person name="LaButti K."/>
            <person name="Riley R."/>
            <person name="Lipzen A."/>
            <person name="Clum A."/>
            <person name="Drula E."/>
            <person name="Henrissat B."/>
            <person name="Kohler A."/>
            <person name="Grigoriev I.V."/>
            <person name="Martin F.M."/>
            <person name="Hacquard S."/>
        </authorList>
    </citation>
    <scope>NUCLEOTIDE SEQUENCE [LARGE SCALE GENOMIC DNA]</scope>
    <source>
        <strain evidence="1 2">MPI-CAGE-CH-0241</strain>
    </source>
</reference>
<dbReference type="AlphaFoldDB" id="A0A9P9ADU3"/>
<sequence length="299" mass="32002">MRVLQSPPWGLLAYAAIAHAGPCNPQIKQLLGSEATPVCSSYLGPRMTTVTVTATTVHTNLRTTTLTPPTQSTTVEVTTTVFITSEETRYSQNPTHTQVQTVTAPTTTIYKYSGPQKRGALNPVLSSLESKYSEPIVTAGCNCVYKPSTETVTHKASVTEQATQDLTSGPVTTIVVTDTQYVPVTQEVDITTTLGPTSTETVQVATTVTPILVKPAICNAKGLPGANAFNYNANFNTDQSSCIRTCKTDSRCGSTGFYLVTNPTDGTTTGTCRYYDKSVTDSADLGFGYYNWNDKDCPA</sequence>
<keyword evidence="2" id="KW-1185">Reference proteome</keyword>
<gene>
    <name evidence="1" type="ORF">B0T10DRAFT_572367</name>
</gene>
<protein>
    <submittedName>
        <fullName evidence="1">Uncharacterized protein</fullName>
    </submittedName>
</protein>
<evidence type="ECO:0000313" key="2">
    <source>
        <dbReference type="Proteomes" id="UP000777438"/>
    </source>
</evidence>
<name>A0A9P9ADU3_9HYPO</name>
<proteinExistence type="predicted"/>
<dbReference type="OrthoDB" id="3795158at2759"/>
<dbReference type="Proteomes" id="UP000777438">
    <property type="component" value="Unassembled WGS sequence"/>
</dbReference>
<dbReference type="EMBL" id="JAGPYM010000104">
    <property type="protein sequence ID" value="KAH6867403.1"/>
    <property type="molecule type" value="Genomic_DNA"/>
</dbReference>
<accession>A0A9P9ADU3</accession>